<dbReference type="AlphaFoldDB" id="A0A4S8LEK8"/>
<evidence type="ECO:0000313" key="1">
    <source>
        <dbReference type="EMBL" id="THU87397.1"/>
    </source>
</evidence>
<reference evidence="1 2" key="1">
    <citation type="journal article" date="2019" name="Nat. Ecol. Evol.">
        <title>Megaphylogeny resolves global patterns of mushroom evolution.</title>
        <authorList>
            <person name="Varga T."/>
            <person name="Krizsan K."/>
            <person name="Foldi C."/>
            <person name="Dima B."/>
            <person name="Sanchez-Garcia M."/>
            <person name="Sanchez-Ramirez S."/>
            <person name="Szollosi G.J."/>
            <person name="Szarkandi J.G."/>
            <person name="Papp V."/>
            <person name="Albert L."/>
            <person name="Andreopoulos W."/>
            <person name="Angelini C."/>
            <person name="Antonin V."/>
            <person name="Barry K.W."/>
            <person name="Bougher N.L."/>
            <person name="Buchanan P."/>
            <person name="Buyck B."/>
            <person name="Bense V."/>
            <person name="Catcheside P."/>
            <person name="Chovatia M."/>
            <person name="Cooper J."/>
            <person name="Damon W."/>
            <person name="Desjardin D."/>
            <person name="Finy P."/>
            <person name="Geml J."/>
            <person name="Haridas S."/>
            <person name="Hughes K."/>
            <person name="Justo A."/>
            <person name="Karasinski D."/>
            <person name="Kautmanova I."/>
            <person name="Kiss B."/>
            <person name="Kocsube S."/>
            <person name="Kotiranta H."/>
            <person name="LaButti K.M."/>
            <person name="Lechner B.E."/>
            <person name="Liimatainen K."/>
            <person name="Lipzen A."/>
            <person name="Lukacs Z."/>
            <person name="Mihaltcheva S."/>
            <person name="Morgado L.N."/>
            <person name="Niskanen T."/>
            <person name="Noordeloos M.E."/>
            <person name="Ohm R.A."/>
            <person name="Ortiz-Santana B."/>
            <person name="Ovrebo C."/>
            <person name="Racz N."/>
            <person name="Riley R."/>
            <person name="Savchenko A."/>
            <person name="Shiryaev A."/>
            <person name="Soop K."/>
            <person name="Spirin V."/>
            <person name="Szebenyi C."/>
            <person name="Tomsovsky M."/>
            <person name="Tulloss R.E."/>
            <person name="Uehling J."/>
            <person name="Grigoriev I.V."/>
            <person name="Vagvolgyi C."/>
            <person name="Papp T."/>
            <person name="Martin F.M."/>
            <person name="Miettinen O."/>
            <person name="Hibbett D.S."/>
            <person name="Nagy L.G."/>
        </authorList>
    </citation>
    <scope>NUCLEOTIDE SEQUENCE [LARGE SCALE GENOMIC DNA]</scope>
    <source>
        <strain evidence="1 2">CBS 962.96</strain>
    </source>
</reference>
<dbReference type="OrthoDB" id="3063557at2759"/>
<proteinExistence type="predicted"/>
<name>A0A4S8LEK8_DENBC</name>
<evidence type="ECO:0000313" key="2">
    <source>
        <dbReference type="Proteomes" id="UP000297245"/>
    </source>
</evidence>
<sequence>MSGSFFNQASQNTFRGNTFINVGGDFSGQVGSIVSPGARGESIFDEFRTIRRGDIYHLNEISREDVDEEREAKDWPYLYEFRDQLLRFTKTAYRVKLIGTDGPSGSYIAMTYCGRDAHAAWQRDFSLYSHPHPNLLHLFGLNRLDPPAMIFHDGEGFGRPTYCSTLFRANLAAGTSSSKYQTKFLSNAIQNIEQSPETEFLDLIIRRKCRAPYFRLRIEISDEQQDLLPKAWLSQAQYLFYNTPRDIPTLLEYSYYGLVSKISLELESKYFRDTGTSLEFFEHLCHVFPDISLNIAPITLSQPDGDHSVDIDWGDRGRDICYWSLEPYGRLSRRLCKTLGLPELTGSIGLGRNCAFEPRDFHCEAAAYLQSFKDFDPCTQEFAKAHGLPLLEIISPVVDVLSLGGDVEELEDEDGDIDIFHDCREDDGIHSKFSERPIEGFQFQLPEHLERHLQSIDGACPSKVIQSLIEKGYNLHLFRADASSRGQANHRAPLVYYFFWEKAPQWKLGLKDVRESGKFIKQRRRASI</sequence>
<accession>A0A4S8LEK8</accession>
<dbReference type="Proteomes" id="UP000297245">
    <property type="component" value="Unassembled WGS sequence"/>
</dbReference>
<gene>
    <name evidence="1" type="ORF">K435DRAFT_842539</name>
</gene>
<organism evidence="1 2">
    <name type="scientific">Dendrothele bispora (strain CBS 962.96)</name>
    <dbReference type="NCBI Taxonomy" id="1314807"/>
    <lineage>
        <taxon>Eukaryota</taxon>
        <taxon>Fungi</taxon>
        <taxon>Dikarya</taxon>
        <taxon>Basidiomycota</taxon>
        <taxon>Agaricomycotina</taxon>
        <taxon>Agaricomycetes</taxon>
        <taxon>Agaricomycetidae</taxon>
        <taxon>Agaricales</taxon>
        <taxon>Agaricales incertae sedis</taxon>
        <taxon>Dendrothele</taxon>
    </lineage>
</organism>
<keyword evidence="2" id="KW-1185">Reference proteome</keyword>
<protein>
    <submittedName>
        <fullName evidence="1">Uncharacterized protein</fullName>
    </submittedName>
</protein>
<dbReference type="EMBL" id="ML179452">
    <property type="protein sequence ID" value="THU87397.1"/>
    <property type="molecule type" value="Genomic_DNA"/>
</dbReference>